<feature type="region of interest" description="Disordered" evidence="3">
    <location>
        <begin position="421"/>
        <end position="462"/>
    </location>
</feature>
<dbReference type="EMBL" id="LR725633">
    <property type="protein sequence ID" value="VWO96433.1"/>
    <property type="molecule type" value="Genomic_DNA"/>
</dbReference>
<organism evidence="4">
    <name type="scientific">Ganoderma boninense</name>
    <dbReference type="NCBI Taxonomy" id="34458"/>
    <lineage>
        <taxon>Eukaryota</taxon>
        <taxon>Fungi</taxon>
        <taxon>Dikarya</taxon>
        <taxon>Basidiomycota</taxon>
        <taxon>Agaricomycotina</taxon>
        <taxon>Agaricomycetes</taxon>
        <taxon>Polyporales</taxon>
        <taxon>Polyporaceae</taxon>
        <taxon>Ganoderma</taxon>
    </lineage>
</organism>
<dbReference type="AlphaFoldDB" id="A0A5K1JWI1"/>
<feature type="compositionally biased region" description="Low complexity" evidence="3">
    <location>
        <begin position="110"/>
        <end position="128"/>
    </location>
</feature>
<keyword evidence="2" id="KW-0677">Repeat</keyword>
<feature type="compositionally biased region" description="Basic and acidic residues" evidence="3">
    <location>
        <begin position="514"/>
        <end position="527"/>
    </location>
</feature>
<dbReference type="Gene3D" id="3.80.10.10">
    <property type="entry name" value="Ribonuclease Inhibitor"/>
    <property type="match status" value="1"/>
</dbReference>
<feature type="compositionally biased region" description="Acidic residues" evidence="3">
    <location>
        <begin position="147"/>
        <end position="161"/>
    </location>
</feature>
<dbReference type="InterPro" id="IPR003591">
    <property type="entry name" value="Leu-rich_rpt_typical-subtyp"/>
</dbReference>
<dbReference type="GO" id="GO:0005737">
    <property type="term" value="C:cytoplasm"/>
    <property type="evidence" value="ECO:0007669"/>
    <property type="project" value="TreeGrafter"/>
</dbReference>
<dbReference type="InterPro" id="IPR050216">
    <property type="entry name" value="LRR_domain-containing"/>
</dbReference>
<dbReference type="SMART" id="SM00369">
    <property type="entry name" value="LRR_TYP"/>
    <property type="match status" value="2"/>
</dbReference>
<dbReference type="InterPro" id="IPR001611">
    <property type="entry name" value="Leu-rich_rpt"/>
</dbReference>
<dbReference type="SUPFAM" id="SSF52058">
    <property type="entry name" value="L domain-like"/>
    <property type="match status" value="1"/>
</dbReference>
<sequence>MEQEPSCLRSPSSSPSLAAVDSSPPSSPDRTAITPPASPGARDPFAGSSKSIKKPRIYERNGSQKSIGSESVDLTDVTPTRLARVVDPLSGSAKPEWVPPTYEKKTTRVASNESAKSVSSSSFYTYASRPVRGYTSPTPRSHIVPAELDEPDDFSLTDDEGDAYKPSPGEAALPKPSAGPKSREELEQKLWDEGIANAIDKLNGTIDLSGSSLRKGAITHIPPAIADLEGFIILPSSHSPSSAPPSPTASPVGSSRQLTRATTLAAPQFDAPFFRSRDGERLRGTPAARAASLQAIVQPPSTQRRRRDIHIYLANNSISKLPPEFFRVNALTVLSLRSNDLTFVPPQIAQLKALQELNLAQNKLRFLPAEMLGMRLTKLTVSESAERRRAVSDTLVRFVVPPLSEICLRILLVPSKPTSHRSHFSSSRAHSAMAPPASTSASSRARTQPAPEPAPEPGSRGRQLTVLEAHYALPLSEDDHYSPALLQALRACVPAAVSRPSEFERHSRTSAKVRRLDDSDGDGRDVHSASSRKRGRGAETDEDEDEEDVFAAPRPLSLPPSTASEEDVTGVSECPSHAHAHTHHGARGAVYVRHAEERWTWEEVVAGVHVGAEGTDGVPVRWRGCARGCLGFLDPPSPASGPVRAPATVPEPVQGDAAEGQRVQEGTAGEGNELEAEEEEFELELDLDIGLGGGVDVGLGADSGFGGGDVDVDMDMEDVW</sequence>
<feature type="compositionally biased region" description="Low complexity" evidence="3">
    <location>
        <begin position="424"/>
        <end position="449"/>
    </location>
</feature>
<name>A0A5K1JWI1_9APHY</name>
<dbReference type="PANTHER" id="PTHR48051:SF1">
    <property type="entry name" value="RAS SUPPRESSOR PROTEIN 1"/>
    <property type="match status" value="1"/>
</dbReference>
<feature type="region of interest" description="Disordered" evidence="3">
    <location>
        <begin position="1"/>
        <end position="185"/>
    </location>
</feature>
<evidence type="ECO:0000256" key="3">
    <source>
        <dbReference type="SAM" id="MobiDB-lite"/>
    </source>
</evidence>
<keyword evidence="1" id="KW-0433">Leucine-rich repeat</keyword>
<protein>
    <submittedName>
        <fullName evidence="4">Adenylate cyclase</fullName>
    </submittedName>
</protein>
<evidence type="ECO:0000313" key="4">
    <source>
        <dbReference type="EMBL" id="VWO96433.1"/>
    </source>
</evidence>
<reference evidence="4" key="1">
    <citation type="submission" date="2019-10" db="EMBL/GenBank/DDBJ databases">
        <authorList>
            <person name="Nor Muhammad N."/>
        </authorList>
    </citation>
    <scope>NUCLEOTIDE SEQUENCE</scope>
</reference>
<dbReference type="PANTHER" id="PTHR48051">
    <property type="match status" value="1"/>
</dbReference>
<dbReference type="Pfam" id="PF13855">
    <property type="entry name" value="LRR_8"/>
    <property type="match status" value="1"/>
</dbReference>
<feature type="region of interest" description="Disordered" evidence="3">
    <location>
        <begin position="498"/>
        <end position="585"/>
    </location>
</feature>
<dbReference type="InterPro" id="IPR032675">
    <property type="entry name" value="LRR_dom_sf"/>
</dbReference>
<feature type="compositionally biased region" description="Acidic residues" evidence="3">
    <location>
        <begin position="540"/>
        <end position="549"/>
    </location>
</feature>
<gene>
    <name evidence="4" type="primary">E9F4P0</name>
</gene>
<evidence type="ECO:0000256" key="2">
    <source>
        <dbReference type="ARBA" id="ARBA00022737"/>
    </source>
</evidence>
<evidence type="ECO:0000256" key="1">
    <source>
        <dbReference type="ARBA" id="ARBA00022614"/>
    </source>
</evidence>
<feature type="compositionally biased region" description="Low complexity" evidence="3">
    <location>
        <begin position="1"/>
        <end position="30"/>
    </location>
</feature>
<feature type="region of interest" description="Disordered" evidence="3">
    <location>
        <begin position="638"/>
        <end position="677"/>
    </location>
</feature>
<accession>A0A5K1JWI1</accession>
<feature type="region of interest" description="Disordered" evidence="3">
    <location>
        <begin position="236"/>
        <end position="256"/>
    </location>
</feature>
<proteinExistence type="predicted"/>